<proteinExistence type="predicted"/>
<dbReference type="GeneTree" id="ENSGT00900000143203"/>
<evidence type="ECO:0000256" key="1">
    <source>
        <dbReference type="SAM" id="MobiDB-lite"/>
    </source>
</evidence>
<evidence type="ECO:0000313" key="3">
    <source>
        <dbReference type="Proteomes" id="UP000694546"/>
    </source>
</evidence>
<dbReference type="Ensembl" id="ENSGMOT00000026652.1">
    <property type="protein sequence ID" value="ENSGMOP00000047287.1"/>
    <property type="gene ID" value="ENSGMOG00000036811.1"/>
</dbReference>
<evidence type="ECO:0000313" key="2">
    <source>
        <dbReference type="Ensembl" id="ENSGMOP00000047287.1"/>
    </source>
</evidence>
<accession>A0A8C5BHQ0</accession>
<dbReference type="Proteomes" id="UP000694546">
    <property type="component" value="Chromosome 15"/>
</dbReference>
<protein>
    <submittedName>
        <fullName evidence="2">Uncharacterized protein</fullName>
    </submittedName>
</protein>
<reference evidence="2" key="2">
    <citation type="submission" date="2025-09" db="UniProtKB">
        <authorList>
            <consortium name="Ensembl"/>
        </authorList>
    </citation>
    <scope>IDENTIFICATION</scope>
</reference>
<keyword evidence="3" id="KW-1185">Reference proteome</keyword>
<dbReference type="OMA" id="QTEANWG"/>
<reference evidence="2" key="1">
    <citation type="submission" date="2025-08" db="UniProtKB">
        <authorList>
            <consortium name="Ensembl"/>
        </authorList>
    </citation>
    <scope>IDENTIFICATION</scope>
</reference>
<dbReference type="AlphaFoldDB" id="A0A8C5BHQ0"/>
<sequence length="115" mass="12417">MSRWASSSGGSSGSLEQSFPAASYVHTRYPSLRTLRSILANPRALDARSLASWNSSLRERLFPRRPPPHLISSEAVLSSALCQNSLPLCCRPASRKSPVDFSSIPAMSLPTCSSP</sequence>
<organism evidence="2 3">
    <name type="scientific">Gadus morhua</name>
    <name type="common">Atlantic cod</name>
    <dbReference type="NCBI Taxonomy" id="8049"/>
    <lineage>
        <taxon>Eukaryota</taxon>
        <taxon>Metazoa</taxon>
        <taxon>Chordata</taxon>
        <taxon>Craniata</taxon>
        <taxon>Vertebrata</taxon>
        <taxon>Euteleostomi</taxon>
        <taxon>Actinopterygii</taxon>
        <taxon>Neopterygii</taxon>
        <taxon>Teleostei</taxon>
        <taxon>Neoteleostei</taxon>
        <taxon>Acanthomorphata</taxon>
        <taxon>Zeiogadaria</taxon>
        <taxon>Gadariae</taxon>
        <taxon>Gadiformes</taxon>
        <taxon>Gadoidei</taxon>
        <taxon>Gadidae</taxon>
        <taxon>Gadus</taxon>
    </lineage>
</organism>
<feature type="region of interest" description="Disordered" evidence="1">
    <location>
        <begin position="93"/>
        <end position="115"/>
    </location>
</feature>
<name>A0A8C5BHQ0_GADMO</name>